<dbReference type="EMBL" id="CP054393">
    <property type="protein sequence ID" value="QTX02688.1"/>
    <property type="molecule type" value="Genomic_DNA"/>
</dbReference>
<organism evidence="1 2">
    <name type="scientific">Loofah witches'-broom phytoplasma</name>
    <dbReference type="NCBI Taxonomy" id="35773"/>
    <lineage>
        <taxon>Bacteria</taxon>
        <taxon>Bacillati</taxon>
        <taxon>Mycoplasmatota</taxon>
        <taxon>Mollicutes</taxon>
        <taxon>Acholeplasmatales</taxon>
        <taxon>Acholeplasmataceae</taxon>
        <taxon>Candidatus Phytoplasma</taxon>
        <taxon>16SrVIII (Loofah witches'-broom group)</taxon>
    </lineage>
</organism>
<gene>
    <name evidence="1" type="ORF">LFWB_1180</name>
</gene>
<reference evidence="1" key="1">
    <citation type="submission" date="2020-06" db="EMBL/GenBank/DDBJ databases">
        <title>Complete genome sequence of Candidatus Phytoplasma luffae NCHU2019.</title>
        <authorList>
            <person name="Cho S.-T."/>
            <person name="Tan C.-M."/>
            <person name="Li J.-R."/>
            <person name="Chien Y.-Y."/>
            <person name="Chiu Y.-C."/>
            <person name="Yang J.-Y."/>
            <person name="Kuo C.-H."/>
        </authorList>
    </citation>
    <scope>NUCLEOTIDE SEQUENCE</scope>
    <source>
        <strain evidence="1">NCHU2019</strain>
    </source>
</reference>
<dbReference type="AlphaFoldDB" id="A0A975FHY8"/>
<dbReference type="RefSeq" id="WP_210954763.1">
    <property type="nucleotide sequence ID" value="NZ_CP054393.1"/>
</dbReference>
<evidence type="ECO:0000313" key="2">
    <source>
        <dbReference type="Proteomes" id="UP000672038"/>
    </source>
</evidence>
<dbReference type="Proteomes" id="UP000672038">
    <property type="component" value="Chromosome"/>
</dbReference>
<sequence length="60" mass="7046">MEHFKSLEQIYKKAETDSTLYNETNYISIQTSLDKIKSKLNQNIIQEQTGIDSYINDDDE</sequence>
<evidence type="ECO:0000313" key="1">
    <source>
        <dbReference type="EMBL" id="QTX02688.1"/>
    </source>
</evidence>
<accession>A0A975FHY8</accession>
<name>A0A975FHY8_LOWBP</name>
<keyword evidence="2" id="KW-1185">Reference proteome</keyword>
<dbReference type="KEGG" id="pluf:LFWB_1180"/>
<proteinExistence type="predicted"/>
<protein>
    <submittedName>
        <fullName evidence="1">Uncharacterized protein</fullName>
    </submittedName>
</protein>